<accession>A0ABM0WUG5</accession>
<evidence type="ECO:0000256" key="1">
    <source>
        <dbReference type="SAM" id="Phobius"/>
    </source>
</evidence>
<dbReference type="Proteomes" id="UP000694864">
    <property type="component" value="Chromosome 17"/>
</dbReference>
<organism evidence="2 3">
    <name type="scientific">Camelina sativa</name>
    <name type="common">False flax</name>
    <name type="synonym">Myagrum sativum</name>
    <dbReference type="NCBI Taxonomy" id="90675"/>
    <lineage>
        <taxon>Eukaryota</taxon>
        <taxon>Viridiplantae</taxon>
        <taxon>Streptophyta</taxon>
        <taxon>Embryophyta</taxon>
        <taxon>Tracheophyta</taxon>
        <taxon>Spermatophyta</taxon>
        <taxon>Magnoliopsida</taxon>
        <taxon>eudicotyledons</taxon>
        <taxon>Gunneridae</taxon>
        <taxon>Pentapetalae</taxon>
        <taxon>rosids</taxon>
        <taxon>malvids</taxon>
        <taxon>Brassicales</taxon>
        <taxon>Brassicaceae</taxon>
        <taxon>Camelineae</taxon>
        <taxon>Camelina</taxon>
    </lineage>
</organism>
<dbReference type="GeneID" id="104755621"/>
<evidence type="ECO:0000313" key="2">
    <source>
        <dbReference type="Proteomes" id="UP000694864"/>
    </source>
</evidence>
<keyword evidence="1" id="KW-0812">Transmembrane</keyword>
<evidence type="ECO:0000313" key="3">
    <source>
        <dbReference type="RefSeq" id="XP_010476335.1"/>
    </source>
</evidence>
<gene>
    <name evidence="3" type="primary">LOC104755621</name>
</gene>
<protein>
    <submittedName>
        <fullName evidence="3">Uncharacterized protein LOC104755621</fullName>
    </submittedName>
</protein>
<keyword evidence="1" id="KW-0472">Membrane</keyword>
<name>A0ABM0WUG5_CAMSA</name>
<proteinExistence type="predicted"/>
<reference evidence="3" key="2">
    <citation type="submission" date="2025-08" db="UniProtKB">
        <authorList>
            <consortium name="RefSeq"/>
        </authorList>
    </citation>
    <scope>IDENTIFICATION</scope>
    <source>
        <tissue evidence="3">Leaf</tissue>
    </source>
</reference>
<dbReference type="RefSeq" id="XP_010476335.1">
    <property type="nucleotide sequence ID" value="XM_010478033.2"/>
</dbReference>
<sequence>MFSGADEAFFRRRRDLFEQALTHLFSTFLSVIFFKLFPQIFPLFISLKTLINSDSDPTNDRRLSLPLLHSQERFSSQISGSNLTHPSLWNFQVELGFSPVDLVPIADPNKGHRMFPPLCHAPELLCVAQTSPLLSGSRHTFASAWQTFVKLGFSPMDLTINGDTYHDYPLALPISHSPEKVHAMQIFSQSSGGDQPRHPLPLNLGFSPVDLDFRLGPLSHKNPKSFSPSQLCNISRFKLTSSSSMTRLNQALFCLSVINGRRLHWRKVTPVPFWPLIYLVQNLALVVVRSLWFEYKSLRLYSLCSSICSSISDMFGLELMFNDEYHLSWSSDVSKHPSITKPIIWILFQLTCYASYRSDQILRHWMVKQPCLDFKTIVVRIFAGLLRSVVFLAPMDFKASILFSTSQRLSIMTETKQLSSEFLEDGLSTYQDLTCTKRLSCSWFTALLDL</sequence>
<feature type="transmembrane region" description="Helical" evidence="1">
    <location>
        <begin position="21"/>
        <end position="45"/>
    </location>
</feature>
<reference evidence="2" key="1">
    <citation type="journal article" date="2014" name="Nat. Commun.">
        <title>The emerging biofuel crop Camelina sativa retains a highly undifferentiated hexaploid genome structure.</title>
        <authorList>
            <person name="Kagale S."/>
            <person name="Koh C."/>
            <person name="Nixon J."/>
            <person name="Bollina V."/>
            <person name="Clarke W.E."/>
            <person name="Tuteja R."/>
            <person name="Spillane C."/>
            <person name="Robinson S.J."/>
            <person name="Links M.G."/>
            <person name="Clarke C."/>
            <person name="Higgins E.E."/>
            <person name="Huebert T."/>
            <person name="Sharpe A.G."/>
            <person name="Parkin I.A."/>
        </authorList>
    </citation>
    <scope>NUCLEOTIDE SEQUENCE [LARGE SCALE GENOMIC DNA]</scope>
    <source>
        <strain evidence="2">cv. DH55</strain>
    </source>
</reference>
<keyword evidence="2" id="KW-1185">Reference proteome</keyword>
<keyword evidence="1" id="KW-1133">Transmembrane helix</keyword>